<feature type="transmembrane region" description="Helical" evidence="14">
    <location>
        <begin position="93"/>
        <end position="112"/>
    </location>
</feature>
<keyword evidence="9 14" id="KW-0472">Membrane</keyword>
<feature type="transmembrane region" description="Helical" evidence="14">
    <location>
        <begin position="327"/>
        <end position="347"/>
    </location>
</feature>
<keyword evidence="4" id="KW-1003">Cell membrane</keyword>
<keyword evidence="16" id="KW-1185">Reference proteome</keyword>
<dbReference type="RefSeq" id="WP_212695256.1">
    <property type="nucleotide sequence ID" value="NZ_CP058649.1"/>
</dbReference>
<evidence type="ECO:0000256" key="12">
    <source>
        <dbReference type="ARBA" id="ARBA00039702"/>
    </source>
</evidence>
<dbReference type="PANTHER" id="PTHR33843">
    <property type="entry name" value="ASCORBATE-SPECIFIC PTS SYSTEM EIIC COMPONENT"/>
    <property type="match status" value="1"/>
</dbReference>
<gene>
    <name evidence="15" type="ORF">HZI73_20650</name>
</gene>
<keyword evidence="3" id="KW-0813">Transport</keyword>
<keyword evidence="6" id="KW-0598">Phosphotransferase system</keyword>
<organism evidence="15 16">
    <name type="scientific">Vallitalea pronyensis</name>
    <dbReference type="NCBI Taxonomy" id="1348613"/>
    <lineage>
        <taxon>Bacteria</taxon>
        <taxon>Bacillati</taxon>
        <taxon>Bacillota</taxon>
        <taxon>Clostridia</taxon>
        <taxon>Lachnospirales</taxon>
        <taxon>Vallitaleaceae</taxon>
        <taxon>Vallitalea</taxon>
    </lineage>
</organism>
<feature type="transmembrane region" description="Helical" evidence="14">
    <location>
        <begin position="145"/>
        <end position="167"/>
    </location>
</feature>
<evidence type="ECO:0000256" key="3">
    <source>
        <dbReference type="ARBA" id="ARBA00022448"/>
    </source>
</evidence>
<evidence type="ECO:0000313" key="15">
    <source>
        <dbReference type="EMBL" id="QUI24563.1"/>
    </source>
</evidence>
<keyword evidence="8 14" id="KW-1133">Transmembrane helix</keyword>
<reference evidence="15" key="1">
    <citation type="submission" date="2020-07" db="EMBL/GenBank/DDBJ databases">
        <title>Vallitalea pronyensis genome.</title>
        <authorList>
            <person name="Postec A."/>
        </authorList>
    </citation>
    <scope>NUCLEOTIDE SEQUENCE</scope>
    <source>
        <strain evidence="15">FatNI3</strain>
    </source>
</reference>
<name>A0A8J8MNQ5_9FIRM</name>
<dbReference type="Pfam" id="PF03611">
    <property type="entry name" value="EIIC-GAT"/>
    <property type="match status" value="1"/>
</dbReference>
<evidence type="ECO:0000256" key="9">
    <source>
        <dbReference type="ARBA" id="ARBA00023136"/>
    </source>
</evidence>
<feature type="transmembrane region" description="Helical" evidence="14">
    <location>
        <begin position="353"/>
        <end position="376"/>
    </location>
</feature>
<dbReference type="GO" id="GO:0009401">
    <property type="term" value="P:phosphoenolpyruvate-dependent sugar phosphotransferase system"/>
    <property type="evidence" value="ECO:0007669"/>
    <property type="project" value="UniProtKB-KW"/>
</dbReference>
<dbReference type="InterPro" id="IPR051562">
    <property type="entry name" value="Ascorbate-PTS_EIIC"/>
</dbReference>
<proteinExistence type="inferred from homology"/>
<accession>A0A8J8MNQ5</accession>
<evidence type="ECO:0000256" key="13">
    <source>
        <dbReference type="ARBA" id="ARBA00042859"/>
    </source>
</evidence>
<evidence type="ECO:0000256" key="4">
    <source>
        <dbReference type="ARBA" id="ARBA00022475"/>
    </source>
</evidence>
<feature type="transmembrane region" description="Helical" evidence="14">
    <location>
        <begin position="267"/>
        <end position="293"/>
    </location>
</feature>
<evidence type="ECO:0000256" key="14">
    <source>
        <dbReference type="SAM" id="Phobius"/>
    </source>
</evidence>
<evidence type="ECO:0000313" key="16">
    <source>
        <dbReference type="Proteomes" id="UP000683246"/>
    </source>
</evidence>
<feature type="transmembrane region" description="Helical" evidence="14">
    <location>
        <begin position="50"/>
        <end position="73"/>
    </location>
</feature>
<dbReference type="KEGG" id="vpy:HZI73_20650"/>
<dbReference type="GO" id="GO:0005886">
    <property type="term" value="C:plasma membrane"/>
    <property type="evidence" value="ECO:0007669"/>
    <property type="project" value="UniProtKB-SubCell"/>
</dbReference>
<evidence type="ECO:0000256" key="1">
    <source>
        <dbReference type="ARBA" id="ARBA00004651"/>
    </source>
</evidence>
<feature type="transmembrane region" description="Helical" evidence="14">
    <location>
        <begin position="224"/>
        <end position="247"/>
    </location>
</feature>
<evidence type="ECO:0000256" key="11">
    <source>
        <dbReference type="ARBA" id="ARBA00038218"/>
    </source>
</evidence>
<sequence>MSVINYVTTNIFKQPSLFLGLVAFIGLLVQRKSIGDVIKGTFKTIIGVIILFKGVNIISTAVSPLSSAFSTLYKLPEANQFNPTGWLDFLGNYGTTIGIVIVSAFAINLVVARFTPIKNIFLTGHILFWMSYICVAVGVEAGLDGTALTIFATIFLALYIIIVPALLRPFVQKVTGTDSFTIGHSASVFCLIGAGVGKLVGNKEKSTEDMNIPKSFEFFRDTTIATSLIVFAVYIVVGLVIGNASSTEIFGGALGGINTIPGMQYDLFTFSLMAGLTFGAGLTVLLTGVRLMLGEIIPAFKGISDKIIPNAIPALDIPMVFSFAPNALLIGFVVSMITSILTIVLLASTGMLAYAVIPLVVACFFDVAPGAIFANATGGRRGAIIASIVSGILIVFFVAISIPAVFNTAAGFNQLFGGNDFSIWSSLGSLIGKIF</sequence>
<evidence type="ECO:0000256" key="8">
    <source>
        <dbReference type="ARBA" id="ARBA00022989"/>
    </source>
</evidence>
<evidence type="ECO:0000256" key="7">
    <source>
        <dbReference type="ARBA" id="ARBA00022692"/>
    </source>
</evidence>
<dbReference type="PANTHER" id="PTHR33843:SF4">
    <property type="entry name" value="ASCORBATE-SPECIFIC PTS SYSTEM EIIC COMPONENT"/>
    <property type="match status" value="1"/>
</dbReference>
<dbReference type="AlphaFoldDB" id="A0A8J8MNQ5"/>
<comment type="subcellular location">
    <subcellularLocation>
        <location evidence="1">Cell membrane</location>
        <topology evidence="1">Multi-pass membrane protein</topology>
    </subcellularLocation>
</comment>
<comment type="similarity">
    <text evidence="11">Belongs to the UlaA family.</text>
</comment>
<comment type="subunit">
    <text evidence="2">Homodimer.</text>
</comment>
<feature type="transmembrane region" description="Helical" evidence="14">
    <location>
        <begin position="12"/>
        <end position="29"/>
    </location>
</feature>
<comment type="function">
    <text evidence="10">The phosphoenolpyruvate-dependent sugar phosphotransferase system (sugar PTS), a major carbohydrate active transport system, catalyzes the phosphorylation of incoming sugar substrates concomitantly with their translocation across the cell membrane. The enzyme II UlaABC PTS system is involved in ascorbate transport.</text>
</comment>
<keyword evidence="7 14" id="KW-0812">Transmembrane</keyword>
<dbReference type="InterPro" id="IPR004703">
    <property type="entry name" value="PTS_sugar-sp_permease"/>
</dbReference>
<dbReference type="NCBIfam" id="NF006920">
    <property type="entry name" value="PRK09410.1-2"/>
    <property type="match status" value="1"/>
</dbReference>
<feature type="transmembrane region" description="Helical" evidence="14">
    <location>
        <begin position="119"/>
        <end position="139"/>
    </location>
</feature>
<protein>
    <recommendedName>
        <fullName evidence="12">Ascorbate-specific PTS system EIIC component</fullName>
    </recommendedName>
    <alternativeName>
        <fullName evidence="13">Ascorbate-specific permease IIC component UlaA</fullName>
    </alternativeName>
</protein>
<evidence type="ECO:0000256" key="2">
    <source>
        <dbReference type="ARBA" id="ARBA00011738"/>
    </source>
</evidence>
<keyword evidence="5" id="KW-0762">Sugar transport</keyword>
<dbReference type="Proteomes" id="UP000683246">
    <property type="component" value="Chromosome"/>
</dbReference>
<evidence type="ECO:0000256" key="10">
    <source>
        <dbReference type="ARBA" id="ARBA00037387"/>
    </source>
</evidence>
<evidence type="ECO:0000256" key="5">
    <source>
        <dbReference type="ARBA" id="ARBA00022597"/>
    </source>
</evidence>
<feature type="transmembrane region" description="Helical" evidence="14">
    <location>
        <begin position="383"/>
        <end position="406"/>
    </location>
</feature>
<evidence type="ECO:0000256" key="6">
    <source>
        <dbReference type="ARBA" id="ARBA00022683"/>
    </source>
</evidence>
<dbReference type="EMBL" id="CP058649">
    <property type="protein sequence ID" value="QUI24563.1"/>
    <property type="molecule type" value="Genomic_DNA"/>
</dbReference>